<keyword evidence="8" id="KW-0626">Porin</keyword>
<evidence type="ECO:0000259" key="12">
    <source>
        <dbReference type="Pfam" id="PF13609"/>
    </source>
</evidence>
<keyword evidence="7" id="KW-0406">Ion transport</keyword>
<evidence type="ECO:0000256" key="1">
    <source>
        <dbReference type="ARBA" id="ARBA00004571"/>
    </source>
</evidence>
<dbReference type="PRINTS" id="PR00184">
    <property type="entry name" value="NEISSPPORIN"/>
</dbReference>
<dbReference type="Proteomes" id="UP001617427">
    <property type="component" value="Unassembled WGS sequence"/>
</dbReference>
<evidence type="ECO:0000313" key="13">
    <source>
        <dbReference type="EMBL" id="MFJ3044847.1"/>
    </source>
</evidence>
<reference evidence="13 14" key="1">
    <citation type="submission" date="2024-10" db="EMBL/GenBank/DDBJ databases">
        <title>The Natural Products Discovery Center: Release of the First 8490 Sequenced Strains for Exploring Actinobacteria Biosynthetic Diversity.</title>
        <authorList>
            <person name="Kalkreuter E."/>
            <person name="Kautsar S.A."/>
            <person name="Yang D."/>
            <person name="Bader C.D."/>
            <person name="Teijaro C.N."/>
            <person name="Fluegel L."/>
            <person name="Davis C.M."/>
            <person name="Simpson J.R."/>
            <person name="Lauterbach L."/>
            <person name="Steele A.D."/>
            <person name="Gui C."/>
            <person name="Meng S."/>
            <person name="Li G."/>
            <person name="Viehrig K."/>
            <person name="Ye F."/>
            <person name="Su P."/>
            <person name="Kiefer A.F."/>
            <person name="Nichols A."/>
            <person name="Cepeda A.J."/>
            <person name="Yan W."/>
            <person name="Fan B."/>
            <person name="Jiang Y."/>
            <person name="Adhikari A."/>
            <person name="Zheng C.-J."/>
            <person name="Schuster L."/>
            <person name="Cowan T.M."/>
            <person name="Smanski M.J."/>
            <person name="Chevrette M.G."/>
            <person name="De Carvalho L.P.S."/>
            <person name="Shen B."/>
        </authorList>
    </citation>
    <scope>NUCLEOTIDE SEQUENCE [LARGE SCALE GENOMIC DNA]</scope>
    <source>
        <strain evidence="13 14">NPDC087045</strain>
    </source>
</reference>
<evidence type="ECO:0000256" key="3">
    <source>
        <dbReference type="ARBA" id="ARBA00022448"/>
    </source>
</evidence>
<dbReference type="Gene3D" id="2.40.160.10">
    <property type="entry name" value="Porin"/>
    <property type="match status" value="1"/>
</dbReference>
<comment type="subunit">
    <text evidence="2">Homotrimer.</text>
</comment>
<evidence type="ECO:0000256" key="9">
    <source>
        <dbReference type="ARBA" id="ARBA00023136"/>
    </source>
</evidence>
<keyword evidence="10" id="KW-0998">Cell outer membrane</keyword>
<dbReference type="PANTHER" id="PTHR34501:SF9">
    <property type="entry name" value="MAJOR OUTER MEMBRANE PROTEIN P.IA"/>
    <property type="match status" value="1"/>
</dbReference>
<dbReference type="InterPro" id="IPR001702">
    <property type="entry name" value="Porin_Gram-ve"/>
</dbReference>
<evidence type="ECO:0000256" key="7">
    <source>
        <dbReference type="ARBA" id="ARBA00023065"/>
    </source>
</evidence>
<evidence type="ECO:0000256" key="11">
    <source>
        <dbReference type="SAM" id="SignalP"/>
    </source>
</evidence>
<name>A0ABW8ETR4_9BURK</name>
<keyword evidence="3" id="KW-0813">Transport</keyword>
<evidence type="ECO:0000313" key="14">
    <source>
        <dbReference type="Proteomes" id="UP001617427"/>
    </source>
</evidence>
<keyword evidence="6 11" id="KW-0732">Signal</keyword>
<dbReference type="InterPro" id="IPR050298">
    <property type="entry name" value="Gram-neg_bact_OMP"/>
</dbReference>
<evidence type="ECO:0000256" key="8">
    <source>
        <dbReference type="ARBA" id="ARBA00023114"/>
    </source>
</evidence>
<dbReference type="SUPFAM" id="SSF56935">
    <property type="entry name" value="Porins"/>
    <property type="match status" value="1"/>
</dbReference>
<evidence type="ECO:0000256" key="6">
    <source>
        <dbReference type="ARBA" id="ARBA00022729"/>
    </source>
</evidence>
<dbReference type="RefSeq" id="WP_402698350.1">
    <property type="nucleotide sequence ID" value="NZ_JBIUZV010000002.1"/>
</dbReference>
<comment type="caution">
    <text evidence="13">The sequence shown here is derived from an EMBL/GenBank/DDBJ whole genome shotgun (WGS) entry which is preliminary data.</text>
</comment>
<dbReference type="InterPro" id="IPR023614">
    <property type="entry name" value="Porin_dom_sf"/>
</dbReference>
<comment type="subcellular location">
    <subcellularLocation>
        <location evidence="1">Cell outer membrane</location>
        <topology evidence="1">Multi-pass membrane protein</topology>
    </subcellularLocation>
</comment>
<evidence type="ECO:0000256" key="10">
    <source>
        <dbReference type="ARBA" id="ARBA00023237"/>
    </source>
</evidence>
<feature type="chain" id="PRO_5045145048" evidence="11">
    <location>
        <begin position="22"/>
        <end position="373"/>
    </location>
</feature>
<keyword evidence="4" id="KW-1134">Transmembrane beta strand</keyword>
<keyword evidence="5" id="KW-0812">Transmembrane</keyword>
<dbReference type="EMBL" id="JBIUZV010000002">
    <property type="protein sequence ID" value="MFJ3044847.1"/>
    <property type="molecule type" value="Genomic_DNA"/>
</dbReference>
<dbReference type="PANTHER" id="PTHR34501">
    <property type="entry name" value="PROTEIN YDDL-RELATED"/>
    <property type="match status" value="1"/>
</dbReference>
<dbReference type="PRINTS" id="PR00182">
    <property type="entry name" value="ECOLNEIPORIN"/>
</dbReference>
<dbReference type="Pfam" id="PF13609">
    <property type="entry name" value="Porin_4"/>
    <property type="match status" value="1"/>
</dbReference>
<organism evidence="13 14">
    <name type="scientific">Herbaspirillum chlorophenolicum</name>
    <dbReference type="NCBI Taxonomy" id="211589"/>
    <lineage>
        <taxon>Bacteria</taxon>
        <taxon>Pseudomonadati</taxon>
        <taxon>Pseudomonadota</taxon>
        <taxon>Betaproteobacteria</taxon>
        <taxon>Burkholderiales</taxon>
        <taxon>Oxalobacteraceae</taxon>
        <taxon>Herbaspirillum</taxon>
    </lineage>
</organism>
<evidence type="ECO:0000256" key="2">
    <source>
        <dbReference type="ARBA" id="ARBA00011233"/>
    </source>
</evidence>
<keyword evidence="9" id="KW-0472">Membrane</keyword>
<feature type="signal peptide" evidence="11">
    <location>
        <begin position="1"/>
        <end position="21"/>
    </location>
</feature>
<evidence type="ECO:0000256" key="5">
    <source>
        <dbReference type="ARBA" id="ARBA00022692"/>
    </source>
</evidence>
<evidence type="ECO:0000256" key="4">
    <source>
        <dbReference type="ARBA" id="ARBA00022452"/>
    </source>
</evidence>
<keyword evidence="14" id="KW-1185">Reference proteome</keyword>
<proteinExistence type="predicted"/>
<dbReference type="InterPro" id="IPR033900">
    <property type="entry name" value="Gram_neg_porin_domain"/>
</dbReference>
<protein>
    <submittedName>
        <fullName evidence="13">Porin</fullName>
    </submittedName>
</protein>
<feature type="domain" description="Porin" evidence="12">
    <location>
        <begin position="11"/>
        <end position="346"/>
    </location>
</feature>
<dbReference type="InterPro" id="IPR002299">
    <property type="entry name" value="Porin_Neis"/>
</dbReference>
<sequence length="373" mass="39379">MKKSSLLLLAAGLTSGGAAFAQTNVTIYGIVDTSIHYLSNANANGSSNIRVDNGAIANSRLGFKGTEDLGGGLKAMFQLENGFSSDTGAMSQANTLFNRQSWVGLQGSFGKVRLGKQNTPLFDLLADHFDPLTVGNYASNSWLPAAGTLIRTPNMVRYDGDFGPVSAAVSYAFGEQAGSMRPGSQFSSALRYASGAFAIGGGFQQTVDTTTARNKDTVWNLSASYDFGSAKVFGGWFNIKDATGMTAAYMAADSDVSSSSAWTKANAGGTVGVQRKDNGFFLGTSYKATSALTLTGAFYYDKSKNVSYGGTNYGDGKRYALVGWADYALSKRTQLYTTIDYNKAKDAAVYELTNSASGKNSLTTVGVGIRHIF</sequence>
<dbReference type="CDD" id="cd00342">
    <property type="entry name" value="gram_neg_porins"/>
    <property type="match status" value="1"/>
</dbReference>
<accession>A0ABW8ETR4</accession>
<gene>
    <name evidence="13" type="ORF">ACIPEN_03345</name>
</gene>